<keyword evidence="4" id="KW-1185">Reference proteome</keyword>
<dbReference type="EMBL" id="JACSQL010000003">
    <property type="protein sequence ID" value="MBD7968456.1"/>
    <property type="molecule type" value="Genomic_DNA"/>
</dbReference>
<accession>A0ABR8SY70</accession>
<evidence type="ECO:0000256" key="2">
    <source>
        <dbReference type="SAM" id="SignalP"/>
    </source>
</evidence>
<name>A0ABR8SY70_9BACL</name>
<comment type="caution">
    <text evidence="3">The sequence shown here is derived from an EMBL/GenBank/DDBJ whole genome shotgun (WGS) entry which is preliminary data.</text>
</comment>
<dbReference type="PROSITE" id="PS51257">
    <property type="entry name" value="PROKAR_LIPOPROTEIN"/>
    <property type="match status" value="1"/>
</dbReference>
<feature type="signal peptide" evidence="2">
    <location>
        <begin position="1"/>
        <end position="24"/>
    </location>
</feature>
<feature type="region of interest" description="Disordered" evidence="1">
    <location>
        <begin position="26"/>
        <end position="45"/>
    </location>
</feature>
<sequence length="298" mass="32893">MRKKMKKRTAVLITILVLTLAACGQNGASGPSTEPGTDQENNQPNEPEVIVKEARGTFTGLADSHTIEVILENGEPQAYQFGESLMEEISILQENDTVSLKYEEKPIEGEDTLKQLVLIEIIKTGTSVGTVPNEDDDNSESRPATQELTLTLEGMTEQKEASIISAADGYSLYVFDIFTFNPETGLLTMDVDPNYAVQIEKLPADIQLQEQEEKGTRALAEYGEVEVVSEEKRPEAMKDASLFLTAKEERSGTLHQYIVKELDGSDFVFNIIIPVGEPSEGFVAHVYASLNTIELERE</sequence>
<feature type="chain" id="PRO_5045833245" evidence="2">
    <location>
        <begin position="25"/>
        <end position="298"/>
    </location>
</feature>
<evidence type="ECO:0000256" key="1">
    <source>
        <dbReference type="SAM" id="MobiDB-lite"/>
    </source>
</evidence>
<keyword evidence="2" id="KW-0732">Signal</keyword>
<dbReference type="RefSeq" id="WP_191799682.1">
    <property type="nucleotide sequence ID" value="NZ_JACSQL010000003.1"/>
</dbReference>
<proteinExistence type="predicted"/>
<dbReference type="Proteomes" id="UP000608071">
    <property type="component" value="Unassembled WGS sequence"/>
</dbReference>
<reference evidence="3 4" key="1">
    <citation type="submission" date="2020-08" db="EMBL/GenBank/DDBJ databases">
        <title>A Genomic Blueprint of the Chicken Gut Microbiome.</title>
        <authorList>
            <person name="Gilroy R."/>
            <person name="Ravi A."/>
            <person name="Getino M."/>
            <person name="Pursley I."/>
            <person name="Horton D.L."/>
            <person name="Alikhan N.-F."/>
            <person name="Baker D."/>
            <person name="Gharbi K."/>
            <person name="Hall N."/>
            <person name="Watson M."/>
            <person name="Adriaenssens E.M."/>
            <person name="Foster-Nyarko E."/>
            <person name="Jarju S."/>
            <person name="Secka A."/>
            <person name="Antonio M."/>
            <person name="Oren A."/>
            <person name="Chaudhuri R."/>
            <person name="La Ragione R.M."/>
            <person name="Hildebrand F."/>
            <person name="Pallen M.J."/>
        </authorList>
    </citation>
    <scope>NUCLEOTIDE SEQUENCE [LARGE SCALE GENOMIC DNA]</scope>
    <source>
        <strain evidence="3 4">Sa2BVA9</strain>
    </source>
</reference>
<organism evidence="3 4">
    <name type="scientific">Paenibacillus gallinarum</name>
    <dbReference type="NCBI Taxonomy" id="2762232"/>
    <lineage>
        <taxon>Bacteria</taxon>
        <taxon>Bacillati</taxon>
        <taxon>Bacillota</taxon>
        <taxon>Bacilli</taxon>
        <taxon>Bacillales</taxon>
        <taxon>Paenibacillaceae</taxon>
        <taxon>Paenibacillus</taxon>
    </lineage>
</organism>
<gene>
    <name evidence="3" type="ORF">H9647_10300</name>
</gene>
<evidence type="ECO:0000313" key="4">
    <source>
        <dbReference type="Proteomes" id="UP000608071"/>
    </source>
</evidence>
<protein>
    <submittedName>
        <fullName evidence="3">Uncharacterized protein</fullName>
    </submittedName>
</protein>
<evidence type="ECO:0000313" key="3">
    <source>
        <dbReference type="EMBL" id="MBD7968456.1"/>
    </source>
</evidence>